<name>A0A943BQK1_9ACTN</name>
<feature type="signal peptide" evidence="2">
    <location>
        <begin position="1"/>
        <end position="25"/>
    </location>
</feature>
<reference evidence="4" key="1">
    <citation type="submission" date="2021-02" db="EMBL/GenBank/DDBJ databases">
        <title>Infant gut strain persistence is associated with maternal origin, phylogeny, and functional potential including surface adhesion and iron acquisition.</title>
        <authorList>
            <person name="Lou Y.C."/>
        </authorList>
    </citation>
    <scope>NUCLEOTIDE SEQUENCE</scope>
    <source>
        <strain evidence="4">L3_128_245G1_dasL3_128_245G1_concoct_49</strain>
    </source>
</reference>
<gene>
    <name evidence="4" type="ORF">KHY67_04665</name>
</gene>
<keyword evidence="1" id="KW-0472">Membrane</keyword>
<accession>A0A943BQK1</accession>
<keyword evidence="2" id="KW-0732">Signal</keyword>
<protein>
    <recommendedName>
        <fullName evidence="3">Ig-like domain-containing protein</fullName>
    </recommendedName>
</protein>
<comment type="caution">
    <text evidence="4">The sequence shown here is derived from an EMBL/GenBank/DDBJ whole genome shotgun (WGS) entry which is preliminary data.</text>
</comment>
<evidence type="ECO:0000256" key="1">
    <source>
        <dbReference type="SAM" id="Phobius"/>
    </source>
</evidence>
<keyword evidence="1" id="KW-0812">Transmembrane</keyword>
<dbReference type="EMBL" id="JAGZJA010000005">
    <property type="protein sequence ID" value="MBS5146976.1"/>
    <property type="molecule type" value="Genomic_DNA"/>
</dbReference>
<feature type="transmembrane region" description="Helical" evidence="1">
    <location>
        <begin position="1544"/>
        <end position="1567"/>
    </location>
</feature>
<dbReference type="Pfam" id="PF13750">
    <property type="entry name" value="Big_3_3"/>
    <property type="match status" value="1"/>
</dbReference>
<dbReference type="Proteomes" id="UP000738879">
    <property type="component" value="Unassembled WGS sequence"/>
</dbReference>
<evidence type="ECO:0000259" key="3">
    <source>
        <dbReference type="Pfam" id="PF13750"/>
    </source>
</evidence>
<evidence type="ECO:0000256" key="2">
    <source>
        <dbReference type="SAM" id="SignalP"/>
    </source>
</evidence>
<evidence type="ECO:0000313" key="4">
    <source>
        <dbReference type="EMBL" id="MBS5146976.1"/>
    </source>
</evidence>
<organism evidence="4 5">
    <name type="scientific">Collinsella intestinalis</name>
    <dbReference type="NCBI Taxonomy" id="147207"/>
    <lineage>
        <taxon>Bacteria</taxon>
        <taxon>Bacillati</taxon>
        <taxon>Actinomycetota</taxon>
        <taxon>Coriobacteriia</taxon>
        <taxon>Coriobacteriales</taxon>
        <taxon>Coriobacteriaceae</taxon>
        <taxon>Collinsella</taxon>
    </lineage>
</organism>
<feature type="domain" description="Ig-like" evidence="3">
    <location>
        <begin position="1186"/>
        <end position="1311"/>
    </location>
</feature>
<dbReference type="InterPro" id="IPR022038">
    <property type="entry name" value="Ig-like_bact"/>
</dbReference>
<evidence type="ECO:0000313" key="5">
    <source>
        <dbReference type="Proteomes" id="UP000738879"/>
    </source>
</evidence>
<sequence>MRSFRASVAVVCGLLACLSVPTVWANTAVSPESVQRVAGKTSKKMLSVGEGQPAEAVEIAEMQVLGVDGKPLDIAGVWVAEKKLAVIDPGLTVSCVVEASEGVNDVKVRLHVDDIEIDPLEDEGSSEGMFVFPLDSKECKTAELELAKVKIVATHTDENGDEQSIESSPLSELAVFKDEGIERLLFVDPQDENTAPQTYVLFDGVRAQASGIQYTKANEVPVKLGLIDSLFDQLNNSNWFDSHKPEYAIGEAKTELPADSFTSKGDGAYETGELAKLTEEGRHEVDFTYTGASLASESGKPAALVSTASGVVVIDRTAPKLAGASIKGGYEPDSEVAQMPGQDGQSSFGVLFGGERTLSLQLVDVPSKEGIEASGVVEFEITVVCHDDLDASDKGKKEIYTQDSLKISDDGVVEVPLKNEGTYLLSELKVTVDDRAGNKSDPISIDAFFGTSGFDRVSVDDPNAAAKDTFDIEVNSDGLSGADRYYHNDTVTVTLWGKGWRFELFRHTLAFRSAVSASCESWKGEQELAGFNNQPDFTFNKNKDRWEAELDLPADPDGGVSDGVYRIKFRGAYAALPKVRDFMVDTTAPVITDAYLDPSPDVQDDVADIDGIGRLVLGGTRDLHVRVRDLQPRFEGDGDPQVDEMNEAGTAGVDEASLTVLLKRLIDLNGWATPTLTVKPEVDEQGWLTVPLNEEGVYRLRDIELTVPDAAGNGRRVALGVDGAKPWGFDGVLVDSDATMPEVRLAVADADGTPLSKDPHYHRGNVKVSAYIEDRWFEARRAAAGDSVLTSTVLLQKPGEAASASLDPITFADFARIPGTHTWVAVYELPEVGVAPQTKPQEGEYRMRLAYRSVAGIPCVAEPLEFGVDYTGPSFGKLSLSTEGPFEWGWIFADAPLQVTLGVSDNLSGVNGGSGSLTAAGTADSDLTFTPGTTKNLGTLAFTLDQDGSRLLFDGTHVGIEDAAGNPADSGSFAERVGSELPEESLGICVDTESPQVSVAYDNNDVSNGKYYKAFRTATITVVESNFDLIRQYDERRAIATVERNGHGSSIAANEFENPSGDGVTWVGRVSCDSDADWSLSASMTDPTGKEGRVDRDDFIVDTTAPTVLVQFDNNEVANGMYFKAPRTATVTVMDRNFDPALAQVAPWARDAGNAPTAAPAVAAWWAADPRAEWATSVSFARELHYGMSVAVTDLAGNVAEPYEEPEFVIDLTAPSLSIGGISQHAAYADAVMPTISYSDVNFDPLFATYELTGAARGDVFMPTTEKDAAGGKTVDFADFEHKLENDDVYTLTAAVDDLAGNTAEQSVTFSVNRFGSTYYFPNAESDVAGKFLDTARLVEIAEVNVSGLDMAQAHAEVVHDSRTQLLKVGEDYEAISGTDGAWSVTTYRFPKELFAEDGYYRILLTSHDLAGNLSQNTMDGKDSDREGTFEVGFAVDGTAPFAALSGVGSHGVYLDPQKHVPVDVHDNIELLEASLSVDGERVQEWKGAGASAQAPEFRMSADGKAHSYELTAIDRAGNKTVARYDDVVVTGDWFTFILNTPRLLFSAVGGGIFTGAVMAAGAWAAWRHVKRTRELRERLNG</sequence>
<dbReference type="PROSITE" id="PS51257">
    <property type="entry name" value="PROKAR_LIPOPROTEIN"/>
    <property type="match status" value="1"/>
</dbReference>
<proteinExistence type="predicted"/>
<feature type="chain" id="PRO_5036889516" description="Ig-like domain-containing protein" evidence="2">
    <location>
        <begin position="26"/>
        <end position="1582"/>
    </location>
</feature>
<keyword evidence="1" id="KW-1133">Transmembrane helix</keyword>